<name>A0A1C3NN32_9XANT</name>
<dbReference type="SUPFAM" id="SSF46785">
    <property type="entry name" value="Winged helix' DNA-binding domain"/>
    <property type="match status" value="1"/>
</dbReference>
<dbReference type="InterPro" id="IPR036388">
    <property type="entry name" value="WH-like_DNA-bd_sf"/>
</dbReference>
<dbReference type="STRING" id="56449.XBLMG947_2597"/>
<organism evidence="1 2">
    <name type="scientific">Xanthomonas bromi</name>
    <dbReference type="NCBI Taxonomy" id="56449"/>
    <lineage>
        <taxon>Bacteria</taxon>
        <taxon>Pseudomonadati</taxon>
        <taxon>Pseudomonadota</taxon>
        <taxon>Gammaproteobacteria</taxon>
        <taxon>Lysobacterales</taxon>
        <taxon>Lysobacteraceae</taxon>
        <taxon>Xanthomonas</taxon>
    </lineage>
</organism>
<accession>A0A1C3NN32</accession>
<evidence type="ECO:0008006" key="3">
    <source>
        <dbReference type="Google" id="ProtNLM"/>
    </source>
</evidence>
<dbReference type="Proteomes" id="UP000092503">
    <property type="component" value="Unassembled WGS sequence"/>
</dbReference>
<dbReference type="Gene3D" id="1.10.10.10">
    <property type="entry name" value="Winged helix-like DNA-binding domain superfamily/Winged helix DNA-binding domain"/>
    <property type="match status" value="1"/>
</dbReference>
<evidence type="ECO:0000313" key="1">
    <source>
        <dbReference type="EMBL" id="SBV51807.1"/>
    </source>
</evidence>
<proteinExistence type="predicted"/>
<sequence length="60" mass="6683">MNALGFAQAAATGYVELWVSGSPQRYYRITDSGRDCLRDWTAAWRATRDCVDCVLEGTHA</sequence>
<protein>
    <recommendedName>
        <fullName evidence="3">PadR family transcriptional regulator</fullName>
    </recommendedName>
</protein>
<gene>
    <name evidence="1" type="ORF">XBLMG947_2597</name>
</gene>
<reference evidence="1 2" key="1">
    <citation type="submission" date="2016-06" db="EMBL/GenBank/DDBJ databases">
        <authorList>
            <person name="Kjaerup R.B."/>
            <person name="Dalgaard T.S."/>
            <person name="Juul-Madsen H.R."/>
        </authorList>
    </citation>
    <scope>NUCLEOTIDE SEQUENCE [LARGE SCALE GENOMIC DNA]</scope>
    <source>
        <strain evidence="1">LMG947</strain>
    </source>
</reference>
<dbReference type="EMBL" id="FLTX01000040">
    <property type="protein sequence ID" value="SBV51807.1"/>
    <property type="molecule type" value="Genomic_DNA"/>
</dbReference>
<dbReference type="AlphaFoldDB" id="A0A1C3NN32"/>
<evidence type="ECO:0000313" key="2">
    <source>
        <dbReference type="Proteomes" id="UP000092503"/>
    </source>
</evidence>
<dbReference type="InterPro" id="IPR036390">
    <property type="entry name" value="WH_DNA-bd_sf"/>
</dbReference>